<comment type="caution">
    <text evidence="1">The sequence shown here is derived from an EMBL/GenBank/DDBJ whole genome shotgun (WGS) entry which is preliminary data.</text>
</comment>
<name>A0ABR1BRS3_NECAM</name>
<dbReference type="Proteomes" id="UP001303046">
    <property type="component" value="Unassembled WGS sequence"/>
</dbReference>
<gene>
    <name evidence="1" type="primary">Necator_chrI.g2390</name>
    <name evidence="1" type="ORF">RB195_006263</name>
</gene>
<organism evidence="1 2">
    <name type="scientific">Necator americanus</name>
    <name type="common">Human hookworm</name>
    <dbReference type="NCBI Taxonomy" id="51031"/>
    <lineage>
        <taxon>Eukaryota</taxon>
        <taxon>Metazoa</taxon>
        <taxon>Ecdysozoa</taxon>
        <taxon>Nematoda</taxon>
        <taxon>Chromadorea</taxon>
        <taxon>Rhabditida</taxon>
        <taxon>Rhabditina</taxon>
        <taxon>Rhabditomorpha</taxon>
        <taxon>Strongyloidea</taxon>
        <taxon>Ancylostomatidae</taxon>
        <taxon>Bunostominae</taxon>
        <taxon>Necator</taxon>
    </lineage>
</organism>
<sequence>MTEFSMLELDEIDMKKMRFQQDGATCRGPVKQSDYCMIGFLVANSLVSVIDDLETAYVPAKPWRSFADVVFRTLPYPVCILCFGKKNIQLEKLSCLSRVGSFLR</sequence>
<dbReference type="EMBL" id="JAVFWL010000001">
    <property type="protein sequence ID" value="KAK6729109.1"/>
    <property type="molecule type" value="Genomic_DNA"/>
</dbReference>
<protein>
    <submittedName>
        <fullName evidence="1">Uncharacterized protein</fullName>
    </submittedName>
</protein>
<reference evidence="1 2" key="1">
    <citation type="submission" date="2023-08" db="EMBL/GenBank/DDBJ databases">
        <title>A Necator americanus chromosomal reference genome.</title>
        <authorList>
            <person name="Ilik V."/>
            <person name="Petrzelkova K.J."/>
            <person name="Pardy F."/>
            <person name="Fuh T."/>
            <person name="Niatou-Singa F.S."/>
            <person name="Gouil Q."/>
            <person name="Baker L."/>
            <person name="Ritchie M.E."/>
            <person name="Jex A.R."/>
            <person name="Gazzola D."/>
            <person name="Li H."/>
            <person name="Toshio Fujiwara R."/>
            <person name="Zhan B."/>
            <person name="Aroian R.V."/>
            <person name="Pafco B."/>
            <person name="Schwarz E.M."/>
        </authorList>
    </citation>
    <scope>NUCLEOTIDE SEQUENCE [LARGE SCALE GENOMIC DNA]</scope>
    <source>
        <strain evidence="1 2">Aroian</strain>
        <tissue evidence="1">Whole animal</tissue>
    </source>
</reference>
<accession>A0ABR1BRS3</accession>
<evidence type="ECO:0000313" key="1">
    <source>
        <dbReference type="EMBL" id="KAK6729109.1"/>
    </source>
</evidence>
<proteinExistence type="predicted"/>
<keyword evidence="2" id="KW-1185">Reference proteome</keyword>
<evidence type="ECO:0000313" key="2">
    <source>
        <dbReference type="Proteomes" id="UP001303046"/>
    </source>
</evidence>